<feature type="chain" id="PRO_5005584348" evidence="1">
    <location>
        <begin position="19"/>
        <end position="113"/>
    </location>
</feature>
<sequence length="113" mass="12928">MRVCLWLWSCICVHVSLCICVCISMCVCVCVCVSVYEDINVSRRLEAPCPLPDPNNALAAYLKKTFKYPENDQRQQVPVYAKWCKEIQECCYENTTTKDIFAAKTVSNESCKK</sequence>
<accession>A0A0L8IES5</accession>
<dbReference type="EMBL" id="KQ415865">
    <property type="protein sequence ID" value="KOF99914.1"/>
    <property type="molecule type" value="Genomic_DNA"/>
</dbReference>
<name>A0A0L8IES5_OCTBM</name>
<reference evidence="2" key="1">
    <citation type="submission" date="2015-07" db="EMBL/GenBank/DDBJ databases">
        <title>MeaNS - Measles Nucleotide Surveillance Program.</title>
        <authorList>
            <person name="Tran T."/>
            <person name="Druce J."/>
        </authorList>
    </citation>
    <scope>NUCLEOTIDE SEQUENCE</scope>
    <source>
        <strain evidence="2">UCB-OBI-ISO-001</strain>
        <tissue evidence="2">Gonad</tissue>
    </source>
</reference>
<evidence type="ECO:0000256" key="1">
    <source>
        <dbReference type="SAM" id="SignalP"/>
    </source>
</evidence>
<protein>
    <submittedName>
        <fullName evidence="2">Uncharacterized protein</fullName>
    </submittedName>
</protein>
<gene>
    <name evidence="2" type="ORF">OCBIM_22009490mg</name>
</gene>
<keyword evidence="1" id="KW-0732">Signal</keyword>
<organism evidence="2">
    <name type="scientific">Octopus bimaculoides</name>
    <name type="common">California two-spotted octopus</name>
    <dbReference type="NCBI Taxonomy" id="37653"/>
    <lineage>
        <taxon>Eukaryota</taxon>
        <taxon>Metazoa</taxon>
        <taxon>Spiralia</taxon>
        <taxon>Lophotrochozoa</taxon>
        <taxon>Mollusca</taxon>
        <taxon>Cephalopoda</taxon>
        <taxon>Coleoidea</taxon>
        <taxon>Octopodiformes</taxon>
        <taxon>Octopoda</taxon>
        <taxon>Incirrata</taxon>
        <taxon>Octopodidae</taxon>
        <taxon>Octopus</taxon>
    </lineage>
</organism>
<evidence type="ECO:0000313" key="2">
    <source>
        <dbReference type="EMBL" id="KOF99914.1"/>
    </source>
</evidence>
<feature type="signal peptide" evidence="1">
    <location>
        <begin position="1"/>
        <end position="18"/>
    </location>
</feature>
<proteinExistence type="predicted"/>
<dbReference type="AlphaFoldDB" id="A0A0L8IES5"/>